<sequence>MAVSILVIVVREAKSDMGCSLFVSHDPISGLGLSMEPTRVLVLGVVIKIPRRSTFGHS</sequence>
<evidence type="ECO:0000313" key="1">
    <source>
        <dbReference type="EMBL" id="KAG0493378.1"/>
    </source>
</evidence>
<dbReference type="AlphaFoldDB" id="A0A835RMP5"/>
<dbReference type="EMBL" id="JADCNM010000002">
    <property type="protein sequence ID" value="KAG0493378.1"/>
    <property type="molecule type" value="Genomic_DNA"/>
</dbReference>
<evidence type="ECO:0000313" key="2">
    <source>
        <dbReference type="Proteomes" id="UP000639772"/>
    </source>
</evidence>
<accession>A0A835RMP5</accession>
<organism evidence="1 2">
    <name type="scientific">Vanilla planifolia</name>
    <name type="common">Vanilla</name>
    <dbReference type="NCBI Taxonomy" id="51239"/>
    <lineage>
        <taxon>Eukaryota</taxon>
        <taxon>Viridiplantae</taxon>
        <taxon>Streptophyta</taxon>
        <taxon>Embryophyta</taxon>
        <taxon>Tracheophyta</taxon>
        <taxon>Spermatophyta</taxon>
        <taxon>Magnoliopsida</taxon>
        <taxon>Liliopsida</taxon>
        <taxon>Asparagales</taxon>
        <taxon>Orchidaceae</taxon>
        <taxon>Vanilloideae</taxon>
        <taxon>Vanilleae</taxon>
        <taxon>Vanilla</taxon>
    </lineage>
</organism>
<proteinExistence type="predicted"/>
<comment type="caution">
    <text evidence="1">The sequence shown here is derived from an EMBL/GenBank/DDBJ whole genome shotgun (WGS) entry which is preliminary data.</text>
</comment>
<protein>
    <submittedName>
        <fullName evidence="1">Uncharacterized protein</fullName>
    </submittedName>
</protein>
<name>A0A835RMP5_VANPL</name>
<reference evidence="1 2" key="1">
    <citation type="journal article" date="2020" name="Nat. Food">
        <title>A phased Vanilla planifolia genome enables genetic improvement of flavour and production.</title>
        <authorList>
            <person name="Hasing T."/>
            <person name="Tang H."/>
            <person name="Brym M."/>
            <person name="Khazi F."/>
            <person name="Huang T."/>
            <person name="Chambers A.H."/>
        </authorList>
    </citation>
    <scope>NUCLEOTIDE SEQUENCE [LARGE SCALE GENOMIC DNA]</scope>
    <source>
        <tissue evidence="1">Leaf</tissue>
    </source>
</reference>
<gene>
    <name evidence="1" type="ORF">HPP92_004372</name>
</gene>
<dbReference type="Proteomes" id="UP000639772">
    <property type="component" value="Unassembled WGS sequence"/>
</dbReference>